<reference evidence="8 9" key="1">
    <citation type="submission" date="2019-03" db="EMBL/GenBank/DDBJ databases">
        <title>Genome sequence of Thiobacillaceae bacterium LSR1, a sulfur-oxidizing bacterium isolated from freshwater sediment.</title>
        <authorList>
            <person name="Li S."/>
        </authorList>
    </citation>
    <scope>NUCLEOTIDE SEQUENCE [LARGE SCALE GENOMIC DNA]</scope>
    <source>
        <strain evidence="8 9">LSR1</strain>
    </source>
</reference>
<dbReference type="EMBL" id="SJZB01000042">
    <property type="protein sequence ID" value="TCJ12993.1"/>
    <property type="molecule type" value="Genomic_DNA"/>
</dbReference>
<keyword evidence="9" id="KW-1185">Reference proteome</keyword>
<gene>
    <name evidence="8" type="ORF">EZJ19_11255</name>
</gene>
<proteinExistence type="predicted"/>
<keyword evidence="4 8" id="KW-0808">Transferase</keyword>
<dbReference type="GO" id="GO:0016746">
    <property type="term" value="F:acyltransferase activity"/>
    <property type="evidence" value="ECO:0007669"/>
    <property type="project" value="UniProtKB-KW"/>
</dbReference>
<evidence type="ECO:0000256" key="1">
    <source>
        <dbReference type="ARBA" id="ARBA00004533"/>
    </source>
</evidence>
<keyword evidence="5 7" id="KW-0472">Membrane</keyword>
<keyword evidence="7" id="KW-0812">Transmembrane</keyword>
<accession>A0A4R1B905</accession>
<dbReference type="PANTHER" id="PTHR30606">
    <property type="entry name" value="LIPID A BIOSYNTHESIS LAUROYL ACYLTRANSFERASE"/>
    <property type="match status" value="1"/>
</dbReference>
<evidence type="ECO:0000256" key="7">
    <source>
        <dbReference type="SAM" id="Phobius"/>
    </source>
</evidence>
<evidence type="ECO:0000256" key="5">
    <source>
        <dbReference type="ARBA" id="ARBA00023136"/>
    </source>
</evidence>
<organism evidence="8 9">
    <name type="scientific">Parasulfuritortus cantonensis</name>
    <dbReference type="NCBI Taxonomy" id="2528202"/>
    <lineage>
        <taxon>Bacteria</taxon>
        <taxon>Pseudomonadati</taxon>
        <taxon>Pseudomonadota</taxon>
        <taxon>Betaproteobacteria</taxon>
        <taxon>Nitrosomonadales</taxon>
        <taxon>Thiobacillaceae</taxon>
        <taxon>Parasulfuritortus</taxon>
    </lineage>
</organism>
<name>A0A4R1B905_9PROT</name>
<dbReference type="CDD" id="cd07984">
    <property type="entry name" value="LPLAT_LABLAT-like"/>
    <property type="match status" value="1"/>
</dbReference>
<dbReference type="GO" id="GO:0005886">
    <property type="term" value="C:plasma membrane"/>
    <property type="evidence" value="ECO:0007669"/>
    <property type="project" value="UniProtKB-SubCell"/>
</dbReference>
<comment type="subcellular location">
    <subcellularLocation>
        <location evidence="1">Cell inner membrane</location>
    </subcellularLocation>
</comment>
<dbReference type="InterPro" id="IPR004960">
    <property type="entry name" value="LipA_acyltrans"/>
</dbReference>
<keyword evidence="7" id="KW-1133">Transmembrane helix</keyword>
<dbReference type="Pfam" id="PF03279">
    <property type="entry name" value="Lip_A_acyltrans"/>
    <property type="match status" value="1"/>
</dbReference>
<sequence length="284" mass="31022">MRLLFEVLARLPLPVLHGLGGAMGVLSLLRPRHRALLRANLASAGLADRVSLVAVAAALGRGFMELPAVWLRPLDQAIGLIREIHGQEHLAAAQARGKGVLLLAPHLGCWELGGLWFSANYPVTALYRPPPQAWAHELMKAGRERGLATTVPPDRSGVKALLGALKRNEAVFILPDQVANKGDGVWAPFFGRPVYLPALPYRLASATGAAALVMVCERLPHGRGYRLHITPLDELPDAPEAAAARTHAEIERFVRTMPTQYLWSYRIFRRHKKAPPPPPEFPAP</sequence>
<dbReference type="GO" id="GO:0009247">
    <property type="term" value="P:glycolipid biosynthetic process"/>
    <property type="evidence" value="ECO:0007669"/>
    <property type="project" value="UniProtKB-ARBA"/>
</dbReference>
<dbReference type="PIRSF" id="PIRSF026649">
    <property type="entry name" value="MsbB"/>
    <property type="match status" value="1"/>
</dbReference>
<comment type="caution">
    <text evidence="8">The sequence shown here is derived from an EMBL/GenBank/DDBJ whole genome shotgun (WGS) entry which is preliminary data.</text>
</comment>
<evidence type="ECO:0000313" key="9">
    <source>
        <dbReference type="Proteomes" id="UP000295443"/>
    </source>
</evidence>
<feature type="transmembrane region" description="Helical" evidence="7">
    <location>
        <begin position="12"/>
        <end position="29"/>
    </location>
</feature>
<keyword evidence="6 8" id="KW-0012">Acyltransferase</keyword>
<keyword evidence="3" id="KW-0997">Cell inner membrane</keyword>
<dbReference type="NCBIfam" id="NF006487">
    <property type="entry name" value="PRK08905.1"/>
    <property type="match status" value="1"/>
</dbReference>
<evidence type="ECO:0000256" key="3">
    <source>
        <dbReference type="ARBA" id="ARBA00022519"/>
    </source>
</evidence>
<dbReference type="PANTHER" id="PTHR30606:SF10">
    <property type="entry name" value="PHOSPHATIDYLINOSITOL MANNOSIDE ACYLTRANSFERASE"/>
    <property type="match status" value="1"/>
</dbReference>
<evidence type="ECO:0000256" key="2">
    <source>
        <dbReference type="ARBA" id="ARBA00022475"/>
    </source>
</evidence>
<dbReference type="OrthoDB" id="8524027at2"/>
<evidence type="ECO:0000313" key="8">
    <source>
        <dbReference type="EMBL" id="TCJ12993.1"/>
    </source>
</evidence>
<dbReference type="Proteomes" id="UP000295443">
    <property type="component" value="Unassembled WGS sequence"/>
</dbReference>
<evidence type="ECO:0000256" key="6">
    <source>
        <dbReference type="ARBA" id="ARBA00023315"/>
    </source>
</evidence>
<keyword evidence="2" id="KW-1003">Cell membrane</keyword>
<protein>
    <submittedName>
        <fullName evidence="8">Lysophospholipid acyltransferase family protein</fullName>
    </submittedName>
</protein>
<dbReference type="AlphaFoldDB" id="A0A4R1B905"/>
<evidence type="ECO:0000256" key="4">
    <source>
        <dbReference type="ARBA" id="ARBA00022679"/>
    </source>
</evidence>